<comment type="catalytic activity">
    <reaction evidence="6 7 8">
        <text>alpha-D-glucose 6-phosphate = beta-D-fructose 6-phosphate</text>
        <dbReference type="Rhea" id="RHEA:11816"/>
        <dbReference type="ChEBI" id="CHEBI:57634"/>
        <dbReference type="ChEBI" id="CHEBI:58225"/>
        <dbReference type="EC" id="5.3.1.9"/>
    </reaction>
</comment>
<dbReference type="InterPro" id="IPR046348">
    <property type="entry name" value="SIS_dom_sf"/>
</dbReference>
<keyword evidence="7" id="KW-0963">Cytoplasm</keyword>
<evidence type="ECO:0000313" key="9">
    <source>
        <dbReference type="EMBL" id="MFD2257830.1"/>
    </source>
</evidence>
<dbReference type="CDD" id="cd05016">
    <property type="entry name" value="SIS_PGI_2"/>
    <property type="match status" value="1"/>
</dbReference>
<keyword evidence="4 7" id="KW-0324">Glycolysis</keyword>
<reference evidence="10" key="1">
    <citation type="journal article" date="2019" name="Int. J. Syst. Evol. Microbiol.">
        <title>The Global Catalogue of Microorganisms (GCM) 10K type strain sequencing project: providing services to taxonomists for standard genome sequencing and annotation.</title>
        <authorList>
            <consortium name="The Broad Institute Genomics Platform"/>
            <consortium name="The Broad Institute Genome Sequencing Center for Infectious Disease"/>
            <person name="Wu L."/>
            <person name="Ma J."/>
        </authorList>
    </citation>
    <scope>NUCLEOTIDE SEQUENCE [LARGE SCALE GENOMIC DNA]</scope>
    <source>
        <strain evidence="10">CGMCC 4.7106</strain>
    </source>
</reference>
<evidence type="ECO:0000256" key="3">
    <source>
        <dbReference type="ARBA" id="ARBA00022432"/>
    </source>
</evidence>
<dbReference type="NCBIfam" id="NF010696">
    <property type="entry name" value="PRK14096.1"/>
    <property type="match status" value="1"/>
</dbReference>
<dbReference type="InterPro" id="IPR035476">
    <property type="entry name" value="SIS_PGI_1"/>
</dbReference>
<keyword evidence="3 7" id="KW-0312">Gluconeogenesis</keyword>
<evidence type="ECO:0000256" key="5">
    <source>
        <dbReference type="ARBA" id="ARBA00023235"/>
    </source>
</evidence>
<dbReference type="PROSITE" id="PS00174">
    <property type="entry name" value="P_GLUCOSE_ISOMERASE_2"/>
    <property type="match status" value="1"/>
</dbReference>
<evidence type="ECO:0000313" key="10">
    <source>
        <dbReference type="Proteomes" id="UP001597375"/>
    </source>
</evidence>
<comment type="function">
    <text evidence="7">Catalyzes the reversible isomerization of glucose-6-phosphate to fructose-6-phosphate.</text>
</comment>
<feature type="active site" evidence="7">
    <location>
        <position position="448"/>
    </location>
</feature>
<comment type="pathway">
    <text evidence="7">Carbohydrate biosynthesis; gluconeogenesis.</text>
</comment>
<gene>
    <name evidence="7" type="primary">pgi</name>
    <name evidence="9" type="ORF">ACFSSA_14200</name>
</gene>
<dbReference type="Proteomes" id="UP001597375">
    <property type="component" value="Unassembled WGS sequence"/>
</dbReference>
<evidence type="ECO:0000256" key="6">
    <source>
        <dbReference type="ARBA" id="ARBA00029321"/>
    </source>
</evidence>
<accession>A0ABW5DEL4</accession>
<protein>
    <recommendedName>
        <fullName evidence="7">Glucose-6-phosphate isomerase</fullName>
        <shortName evidence="7">GPI</shortName>
        <ecNumber evidence="7">5.3.1.9</ecNumber>
    </recommendedName>
    <alternativeName>
        <fullName evidence="7">Phosphoglucose isomerase</fullName>
        <shortName evidence="7">PGI</shortName>
    </alternativeName>
    <alternativeName>
        <fullName evidence="7">Phosphohexose isomerase</fullName>
        <shortName evidence="7">PHI</shortName>
    </alternativeName>
</protein>
<dbReference type="InterPro" id="IPR018189">
    <property type="entry name" value="Phosphoglucose_isomerase_CS"/>
</dbReference>
<dbReference type="SUPFAM" id="SSF53697">
    <property type="entry name" value="SIS domain"/>
    <property type="match status" value="1"/>
</dbReference>
<proteinExistence type="inferred from homology"/>
<comment type="caution">
    <text evidence="9">The sequence shown here is derived from an EMBL/GenBank/DDBJ whole genome shotgun (WGS) entry which is preliminary data.</text>
</comment>
<name>A0ABW5DEL4_9BACT</name>
<organism evidence="9 10">
    <name type="scientific">Luteolibacter algae</name>
    <dbReference type="NCBI Taxonomy" id="454151"/>
    <lineage>
        <taxon>Bacteria</taxon>
        <taxon>Pseudomonadati</taxon>
        <taxon>Verrucomicrobiota</taxon>
        <taxon>Verrucomicrobiia</taxon>
        <taxon>Verrucomicrobiales</taxon>
        <taxon>Verrucomicrobiaceae</taxon>
        <taxon>Luteolibacter</taxon>
    </lineage>
</organism>
<dbReference type="EC" id="5.3.1.9" evidence="7"/>
<evidence type="ECO:0000256" key="4">
    <source>
        <dbReference type="ARBA" id="ARBA00023152"/>
    </source>
</evidence>
<comment type="subcellular location">
    <subcellularLocation>
        <location evidence="7">Cytoplasm</location>
    </subcellularLocation>
</comment>
<keyword evidence="10" id="KW-1185">Reference proteome</keyword>
<dbReference type="HAMAP" id="MF_00473">
    <property type="entry name" value="G6P_isomerase"/>
    <property type="match status" value="1"/>
</dbReference>
<dbReference type="InterPro" id="IPR035482">
    <property type="entry name" value="SIS_PGI_2"/>
</dbReference>
<keyword evidence="5 7" id="KW-0413">Isomerase</keyword>
<dbReference type="PROSITE" id="PS51463">
    <property type="entry name" value="P_GLUCOSE_ISOMERASE_3"/>
    <property type="match status" value="1"/>
</dbReference>
<dbReference type="PANTHER" id="PTHR11469">
    <property type="entry name" value="GLUCOSE-6-PHOSPHATE ISOMERASE"/>
    <property type="match status" value="1"/>
</dbReference>
<feature type="active site" evidence="7">
    <location>
        <position position="344"/>
    </location>
</feature>
<dbReference type="GO" id="GO:0004347">
    <property type="term" value="F:glucose-6-phosphate isomerase activity"/>
    <property type="evidence" value="ECO:0007669"/>
    <property type="project" value="UniProtKB-EC"/>
</dbReference>
<dbReference type="EMBL" id="JBHUIT010000031">
    <property type="protein sequence ID" value="MFD2257830.1"/>
    <property type="molecule type" value="Genomic_DNA"/>
</dbReference>
<evidence type="ECO:0000256" key="2">
    <source>
        <dbReference type="ARBA" id="ARBA00006604"/>
    </source>
</evidence>
<comment type="pathway">
    <text evidence="1 7 8">Carbohydrate degradation; glycolysis; D-glyceraldehyde 3-phosphate and glycerone phosphate from D-glucose: step 2/4.</text>
</comment>
<dbReference type="InterPro" id="IPR001672">
    <property type="entry name" value="G6P_Isomerase"/>
</dbReference>
<dbReference type="CDD" id="cd05015">
    <property type="entry name" value="SIS_PGI_1"/>
    <property type="match status" value="1"/>
</dbReference>
<dbReference type="PRINTS" id="PR00662">
    <property type="entry name" value="G6PISOMERASE"/>
</dbReference>
<sequence>MSWKEYNESLVRYDDLGFSLDLSLMDVTADYKAGLGDKITKVFDDMVALEGGAIANPDEARMVGHYWLRNPELAPTGELKAAITQPLKDLKEFAEHVHTGRVVTFEGKIFKELLLIGIGGSALGPQLVSQAIGKDAKMKITFFDNTDPQGMDDTLATLNMAETLVLIISKSGGTPETRNGMLEAKAAFEKAGIDFGKHAVAVTGVGSKLDRFAEEHGFIARFPMDDWIGGRTSVLSTVGLVPAALQGLDIDALLAGAAAMDEKTRSREADDNAALQLAIAWHKATNGRGEKDMVILPYKDSLVLFSKYLQQLVMESLGKEKDLDGNVVNQGIAVYGNKGSTDQHAYVQQLRDGVNNFFATFIEVRRGREGKSIEVDPGNTSADYLQGFMRGTRGALYENGRKSLTISIYEVTPFSLGMLIALFERTVSFYATLVNINAYHQPGVEAGKAAAATFLNLLGRVRGRLVSEAKNADEVAFEVDGDPEAVYHCLVHLANNGEAQMSMGKSPAEDLFQL</sequence>
<evidence type="ECO:0000256" key="7">
    <source>
        <dbReference type="HAMAP-Rule" id="MF_00473"/>
    </source>
</evidence>
<evidence type="ECO:0000256" key="8">
    <source>
        <dbReference type="RuleBase" id="RU000612"/>
    </source>
</evidence>
<dbReference type="PANTHER" id="PTHR11469:SF1">
    <property type="entry name" value="GLUCOSE-6-PHOSPHATE ISOMERASE"/>
    <property type="match status" value="1"/>
</dbReference>
<feature type="active site" description="Proton donor" evidence="7">
    <location>
        <position position="315"/>
    </location>
</feature>
<evidence type="ECO:0000256" key="1">
    <source>
        <dbReference type="ARBA" id="ARBA00004926"/>
    </source>
</evidence>
<dbReference type="Pfam" id="PF00342">
    <property type="entry name" value="PGI"/>
    <property type="match status" value="2"/>
</dbReference>
<comment type="similarity">
    <text evidence="2 7 8">Belongs to the GPI family.</text>
</comment>
<dbReference type="Gene3D" id="3.40.50.10490">
    <property type="entry name" value="Glucose-6-phosphate isomerase like protein, domain 1"/>
    <property type="match status" value="2"/>
</dbReference>
<dbReference type="RefSeq" id="WP_386821194.1">
    <property type="nucleotide sequence ID" value="NZ_JBHUIT010000031.1"/>
</dbReference>